<evidence type="ECO:0000313" key="3">
    <source>
        <dbReference type="Proteomes" id="UP000762676"/>
    </source>
</evidence>
<keyword evidence="1" id="KW-1133">Transmembrane helix</keyword>
<protein>
    <recommendedName>
        <fullName evidence="4">EGF-like domain-containing protein</fullName>
    </recommendedName>
</protein>
<dbReference type="AlphaFoldDB" id="A0AAV4GVV1"/>
<feature type="transmembrane region" description="Helical" evidence="1">
    <location>
        <begin position="239"/>
        <end position="261"/>
    </location>
</feature>
<keyword evidence="1" id="KW-0472">Membrane</keyword>
<name>A0AAV4GVV1_9GAST</name>
<comment type="caution">
    <text evidence="2">The sequence shown here is derived from an EMBL/GenBank/DDBJ whole genome shotgun (WGS) entry which is preliminary data.</text>
</comment>
<accession>A0AAV4GVV1</accession>
<reference evidence="2 3" key="1">
    <citation type="journal article" date="2021" name="Elife">
        <title>Chloroplast acquisition without the gene transfer in kleptoplastic sea slugs, Plakobranchus ocellatus.</title>
        <authorList>
            <person name="Maeda T."/>
            <person name="Takahashi S."/>
            <person name="Yoshida T."/>
            <person name="Shimamura S."/>
            <person name="Takaki Y."/>
            <person name="Nagai Y."/>
            <person name="Toyoda A."/>
            <person name="Suzuki Y."/>
            <person name="Arimoto A."/>
            <person name="Ishii H."/>
            <person name="Satoh N."/>
            <person name="Nishiyama T."/>
            <person name="Hasebe M."/>
            <person name="Maruyama T."/>
            <person name="Minagawa J."/>
            <person name="Obokata J."/>
            <person name="Shigenobu S."/>
        </authorList>
    </citation>
    <scope>NUCLEOTIDE SEQUENCE [LARGE SCALE GENOMIC DNA]</scope>
</reference>
<sequence>MHARMKTVYGEKAVRKWESSYTGTKSDPLEIDYCFGFQLNSCLTPISMDFYLKVPAKKKYVYSTRIKGDRDEEITALSYSLGSLGKIHPMLAFEFEHKPDGNIKYSVVLNVLSSKKTTVDSLSLINEETLHGTECSELIKDTVNEPPKEFTKTECHAKKYGSPSSTSSADYKPSATLSKRCGTSGGWCDPTESCDFSLPRPVCVCLEGPSVTTQEPASAVNGTSGNAGGSSFVKHKLPIVLGCVLSAFVLLALTMWGAIYLRKKRIFRNRLDTALDMQDDSASALLGDTDDMIM</sequence>
<evidence type="ECO:0000313" key="2">
    <source>
        <dbReference type="EMBL" id="GFR89073.1"/>
    </source>
</evidence>
<gene>
    <name evidence="2" type="ORF">ElyMa_000784800</name>
</gene>
<dbReference type="EMBL" id="BMAT01001609">
    <property type="protein sequence ID" value="GFR89073.1"/>
    <property type="molecule type" value="Genomic_DNA"/>
</dbReference>
<keyword evidence="1" id="KW-0812">Transmembrane</keyword>
<evidence type="ECO:0008006" key="4">
    <source>
        <dbReference type="Google" id="ProtNLM"/>
    </source>
</evidence>
<keyword evidence="3" id="KW-1185">Reference proteome</keyword>
<proteinExistence type="predicted"/>
<dbReference type="Proteomes" id="UP000762676">
    <property type="component" value="Unassembled WGS sequence"/>
</dbReference>
<organism evidence="2 3">
    <name type="scientific">Elysia marginata</name>
    <dbReference type="NCBI Taxonomy" id="1093978"/>
    <lineage>
        <taxon>Eukaryota</taxon>
        <taxon>Metazoa</taxon>
        <taxon>Spiralia</taxon>
        <taxon>Lophotrochozoa</taxon>
        <taxon>Mollusca</taxon>
        <taxon>Gastropoda</taxon>
        <taxon>Heterobranchia</taxon>
        <taxon>Euthyneura</taxon>
        <taxon>Panpulmonata</taxon>
        <taxon>Sacoglossa</taxon>
        <taxon>Placobranchoidea</taxon>
        <taxon>Plakobranchidae</taxon>
        <taxon>Elysia</taxon>
    </lineage>
</organism>
<evidence type="ECO:0000256" key="1">
    <source>
        <dbReference type="SAM" id="Phobius"/>
    </source>
</evidence>